<evidence type="ECO:0000313" key="6">
    <source>
        <dbReference type="EMBL" id="KAG9320439.1"/>
    </source>
</evidence>
<dbReference type="Proteomes" id="UP000717515">
    <property type="component" value="Unassembled WGS sequence"/>
</dbReference>
<evidence type="ECO:0000256" key="3">
    <source>
        <dbReference type="ARBA" id="ARBA00038329"/>
    </source>
</evidence>
<sequence length="550" mass="61894">MQRHQYTPYSKSVPRAGPQANFQQPTYDRQHKHLQQDVRQYYTPQHQQHQQNHQAMVASAPPSPVPQIPTMPSYSNQALKTFAPEQMSYVPDACMVPIRSLQPGKVFVRVSGKTVRAPDVKAFPDRKDPSAQRWLQSFTIKDDLETIDVKFWHKSQEHLMAYSNISLDQVIHVWTDEVKLSTKPASGNLASRTPSTSSPFVLNLSEGKVGHRIEMGNDMEQATMFKIALEANAAGVVPSLSIKQVMSALHAINNKRFNLVVCAKKLISSGVINTKNGQVMRTVVAVFDAQGQTASLTLWGESMSTIAQQWVTGNTILILSGAQVSMYGMKPQITVSFQAHIQVNPICKNVEWLKHFAAQCSDLPDEQNPVAQPDEVQIDHIRTSYRIADILQLVNTLGGTETAYGLTFAILSEFDIDHIAADVLTTKCPSCKEMISSYKMETCSRCTTTLAAEDSWRFSLAKHISFMDDTAELHHPNISSDIAQRLLGFKPKEFSSLKTIERRQLKNRHFLERYKIHFKVSWSDFKKQQSIEIISMELAHLPELQTISNS</sequence>
<evidence type="ECO:0000259" key="5">
    <source>
        <dbReference type="Pfam" id="PF24903"/>
    </source>
</evidence>
<feature type="region of interest" description="Disordered" evidence="4">
    <location>
        <begin position="1"/>
        <end position="23"/>
    </location>
</feature>
<keyword evidence="2" id="KW-0469">Meiosis</keyword>
<reference evidence="6" key="1">
    <citation type="submission" date="2021-07" db="EMBL/GenBank/DDBJ databases">
        <title>Draft genome of Mortierella alpina, strain LL118, isolated from an aspen leaf litter sample.</title>
        <authorList>
            <person name="Yang S."/>
            <person name="Vinatzer B.A."/>
        </authorList>
    </citation>
    <scope>NUCLEOTIDE SEQUENCE</scope>
    <source>
        <strain evidence="6">LL118</strain>
    </source>
</reference>
<dbReference type="Gene3D" id="2.40.50.140">
    <property type="entry name" value="Nucleic acid-binding proteins"/>
    <property type="match status" value="2"/>
</dbReference>
<protein>
    <recommendedName>
        <fullName evidence="5">MEIOB-like N-terminal domain-containing protein</fullName>
    </recommendedName>
</protein>
<proteinExistence type="inferred from homology"/>
<dbReference type="InterPro" id="IPR052469">
    <property type="entry name" value="MEIOB"/>
</dbReference>
<comment type="caution">
    <text evidence="6">The sequence shown here is derived from an EMBL/GenBank/DDBJ whole genome shotgun (WGS) entry which is preliminary data.</text>
</comment>
<feature type="compositionally biased region" description="Low complexity" evidence="4">
    <location>
        <begin position="45"/>
        <end position="60"/>
    </location>
</feature>
<accession>A0A9P8CW14</accession>
<dbReference type="GO" id="GO:0008310">
    <property type="term" value="F:single-stranded DNA 3'-5' DNA exonuclease activity"/>
    <property type="evidence" value="ECO:0007669"/>
    <property type="project" value="TreeGrafter"/>
</dbReference>
<dbReference type="InterPro" id="IPR056880">
    <property type="entry name" value="OB_MEIOB_N"/>
</dbReference>
<dbReference type="PANTHER" id="PTHR21166">
    <property type="entry name" value="CELL DIVISION CONTROL PROTEIN 24 OB DOMAIN-CONTAINING PROTEIN-RELATED"/>
    <property type="match status" value="1"/>
</dbReference>
<dbReference type="InterPro" id="IPR012340">
    <property type="entry name" value="NA-bd_OB-fold"/>
</dbReference>
<evidence type="ECO:0000313" key="7">
    <source>
        <dbReference type="Proteomes" id="UP000717515"/>
    </source>
</evidence>
<evidence type="ECO:0000256" key="2">
    <source>
        <dbReference type="ARBA" id="ARBA00023254"/>
    </source>
</evidence>
<evidence type="ECO:0000256" key="1">
    <source>
        <dbReference type="ARBA" id="ARBA00023125"/>
    </source>
</evidence>
<dbReference type="GO" id="GO:0003697">
    <property type="term" value="F:single-stranded DNA binding"/>
    <property type="evidence" value="ECO:0007669"/>
    <property type="project" value="TreeGrafter"/>
</dbReference>
<dbReference type="Pfam" id="PF24903">
    <property type="entry name" value="OB_MEIOB_N"/>
    <property type="match status" value="1"/>
</dbReference>
<dbReference type="EMBL" id="JAIFTL010000290">
    <property type="protein sequence ID" value="KAG9320439.1"/>
    <property type="molecule type" value="Genomic_DNA"/>
</dbReference>
<name>A0A9P8CW14_MORAP</name>
<feature type="region of interest" description="Disordered" evidence="4">
    <location>
        <begin position="43"/>
        <end position="64"/>
    </location>
</feature>
<dbReference type="AlphaFoldDB" id="A0A9P8CW14"/>
<keyword evidence="1" id="KW-0238">DNA-binding</keyword>
<feature type="compositionally biased region" description="Polar residues" evidence="4">
    <location>
        <begin position="1"/>
        <end position="10"/>
    </location>
</feature>
<dbReference type="SUPFAM" id="SSF50249">
    <property type="entry name" value="Nucleic acid-binding proteins"/>
    <property type="match status" value="1"/>
</dbReference>
<organism evidence="6 7">
    <name type="scientific">Mortierella alpina</name>
    <name type="common">Oleaginous fungus</name>
    <name type="synonym">Mortierella renispora</name>
    <dbReference type="NCBI Taxonomy" id="64518"/>
    <lineage>
        <taxon>Eukaryota</taxon>
        <taxon>Fungi</taxon>
        <taxon>Fungi incertae sedis</taxon>
        <taxon>Mucoromycota</taxon>
        <taxon>Mortierellomycotina</taxon>
        <taxon>Mortierellomycetes</taxon>
        <taxon>Mortierellales</taxon>
        <taxon>Mortierellaceae</taxon>
        <taxon>Mortierella</taxon>
    </lineage>
</organism>
<feature type="domain" description="MEIOB-like N-terminal" evidence="5">
    <location>
        <begin position="94"/>
        <end position="221"/>
    </location>
</feature>
<comment type="similarity">
    <text evidence="3">Belongs to the MEIOB family.</text>
</comment>
<gene>
    <name evidence="6" type="ORF">KVV02_003127</name>
</gene>
<dbReference type="PANTHER" id="PTHR21166:SF2">
    <property type="entry name" value="CELL DIVISION CONTROL PROTEIN 24 OB DOMAIN-CONTAINING PROTEIN-RELATED"/>
    <property type="match status" value="1"/>
</dbReference>
<evidence type="ECO:0000256" key="4">
    <source>
        <dbReference type="SAM" id="MobiDB-lite"/>
    </source>
</evidence>
<dbReference type="GO" id="GO:0000712">
    <property type="term" value="P:resolution of meiotic recombination intermediates"/>
    <property type="evidence" value="ECO:0007669"/>
    <property type="project" value="TreeGrafter"/>
</dbReference>